<reference evidence="1 2" key="1">
    <citation type="submission" date="2018-08" db="EMBL/GenBank/DDBJ databases">
        <title>Genomic investigation of the strawberry pathogen Phytophthora fragariae indicates pathogenicity is determined by transcriptional variation in three key races.</title>
        <authorList>
            <person name="Adams T.M."/>
            <person name="Armitage A.D."/>
            <person name="Sobczyk M.K."/>
            <person name="Bates H.J."/>
            <person name="Dunwell J.M."/>
            <person name="Nellist C.F."/>
            <person name="Harrison R.J."/>
        </authorList>
    </citation>
    <scope>NUCLEOTIDE SEQUENCE [LARGE SCALE GENOMIC DNA]</scope>
    <source>
        <strain evidence="1 2">SCRP333</strain>
    </source>
</reference>
<comment type="caution">
    <text evidence="1">The sequence shown here is derived from an EMBL/GenBank/DDBJ whole genome shotgun (WGS) entry which is preliminary data.</text>
</comment>
<feature type="non-terminal residue" evidence="1">
    <location>
        <position position="154"/>
    </location>
</feature>
<evidence type="ECO:0000313" key="2">
    <source>
        <dbReference type="Proteomes" id="UP000434957"/>
    </source>
</evidence>
<keyword evidence="2" id="KW-1185">Reference proteome</keyword>
<sequence length="154" mass="17642">MAETLMLPFVNVQGKAQIQLFSVGQSIPPVKAIPQLEQVMESICAMDLRPKGLKLLAYWPGYGSLTKDQLENMRIVHEANKQFVLVMKTTVWMETVEWTIKDLCAPFNDTNAVTKSEFKGYIETLNLGVNKFENEEVEGYKLLDFRENLWLHST</sequence>
<proteinExistence type="predicted"/>
<evidence type="ECO:0000313" key="1">
    <source>
        <dbReference type="EMBL" id="KAE9260265.1"/>
    </source>
</evidence>
<organism evidence="1 2">
    <name type="scientific">Phytophthora rubi</name>
    <dbReference type="NCBI Taxonomy" id="129364"/>
    <lineage>
        <taxon>Eukaryota</taxon>
        <taxon>Sar</taxon>
        <taxon>Stramenopiles</taxon>
        <taxon>Oomycota</taxon>
        <taxon>Peronosporomycetes</taxon>
        <taxon>Peronosporales</taxon>
        <taxon>Peronosporaceae</taxon>
        <taxon>Phytophthora</taxon>
    </lineage>
</organism>
<gene>
    <name evidence="1" type="ORF">PR003_g34444</name>
</gene>
<dbReference type="EMBL" id="QXFT01011430">
    <property type="protein sequence ID" value="KAE9260265.1"/>
    <property type="molecule type" value="Genomic_DNA"/>
</dbReference>
<protein>
    <submittedName>
        <fullName evidence="1">Uncharacterized protein</fullName>
    </submittedName>
</protein>
<name>A0A6A4AR92_9STRA</name>
<accession>A0A6A4AR92</accession>
<dbReference type="AlphaFoldDB" id="A0A6A4AR92"/>
<dbReference type="Proteomes" id="UP000434957">
    <property type="component" value="Unassembled WGS sequence"/>
</dbReference>